<feature type="domain" description="PLAT" evidence="3">
    <location>
        <begin position="2290"/>
        <end position="2415"/>
    </location>
</feature>
<dbReference type="PROSITE" id="PS50095">
    <property type="entry name" value="PLAT"/>
    <property type="match status" value="17"/>
</dbReference>
<feature type="domain" description="PLAT" evidence="3">
    <location>
        <begin position="1285"/>
        <end position="1402"/>
    </location>
</feature>
<dbReference type="Proteomes" id="UP001186944">
    <property type="component" value="Unassembled WGS sequence"/>
</dbReference>
<feature type="domain" description="PLAT" evidence="3">
    <location>
        <begin position="175"/>
        <end position="300"/>
    </location>
</feature>
<dbReference type="SUPFAM" id="SSF49723">
    <property type="entry name" value="Lipase/lipooxygenase domain (PLAT/LH2 domain)"/>
    <property type="match status" value="17"/>
</dbReference>
<reference evidence="4" key="1">
    <citation type="submission" date="2019-08" db="EMBL/GenBank/DDBJ databases">
        <title>The improved chromosome-level genome for the pearl oyster Pinctada fucata martensii using PacBio sequencing and Hi-C.</title>
        <authorList>
            <person name="Zheng Z."/>
        </authorList>
    </citation>
    <scope>NUCLEOTIDE SEQUENCE</scope>
    <source>
        <strain evidence="4">ZZ-2019</strain>
        <tissue evidence="4">Adductor muscle</tissue>
    </source>
</reference>
<gene>
    <name evidence="4" type="ORF">FSP39_022581</name>
</gene>
<dbReference type="SMART" id="SM00308">
    <property type="entry name" value="LH2"/>
    <property type="match status" value="16"/>
</dbReference>
<organism evidence="4 5">
    <name type="scientific">Pinctada imbricata</name>
    <name type="common">Atlantic pearl-oyster</name>
    <name type="synonym">Pinctada martensii</name>
    <dbReference type="NCBI Taxonomy" id="66713"/>
    <lineage>
        <taxon>Eukaryota</taxon>
        <taxon>Metazoa</taxon>
        <taxon>Spiralia</taxon>
        <taxon>Lophotrochozoa</taxon>
        <taxon>Mollusca</taxon>
        <taxon>Bivalvia</taxon>
        <taxon>Autobranchia</taxon>
        <taxon>Pteriomorphia</taxon>
        <taxon>Pterioida</taxon>
        <taxon>Pterioidea</taxon>
        <taxon>Pteriidae</taxon>
        <taxon>Pinctada</taxon>
    </lineage>
</organism>
<feature type="domain" description="PLAT" evidence="3">
    <location>
        <begin position="1079"/>
        <end position="1198"/>
    </location>
</feature>
<feature type="domain" description="PLAT" evidence="3">
    <location>
        <begin position="2155"/>
        <end position="2274"/>
    </location>
</feature>
<accession>A0AA89C0V3</accession>
<feature type="domain" description="PLAT" evidence="3">
    <location>
        <begin position="693"/>
        <end position="808"/>
    </location>
</feature>
<feature type="compositionally biased region" description="Low complexity" evidence="2">
    <location>
        <begin position="1197"/>
        <end position="1211"/>
    </location>
</feature>
<sequence length="2554" mass="289318">MQQPFSNSEAVKRCMNMPDLPLSGQIRYGPRPPYATNSDKPRQRPYSAPARRLTGSHAEPWRSSTYQEPRIPIPRHYHVTLNHRSDETDFSRNAPYAPRKMESIFGRNGDVRSSIPLPPYSPLNDPHLTEYFERRFGAIQAAAASKQRRLLYRRPSSATGSYAGRSSKRKKDEDTLYKVAVITGDKKNAGTDAKVFLTIKGLKGKIPKTRLTKKAGSVKSTKKVAFRFAKGSTHLFKIRGPEIGEIRSIVVEHDGVQKDQAWFLQEVEIIHVKKKKSWSFICNQWLSLHHGDQHTSRELFPQMASKTEYEIVTVTGDKQGAATNANVYITIFGKTGATSKLPLKDHTKKNFRLNSSDSFKVRTNCVGPMRKIRIEHDNTGMGAGWYLERVVITDLQHPKWKYYFPCGQWLARDEGDGSICRYLIGSKDPFAIRKDSQYKVSVYTGDKKGAGTDANVCITLFGENGDSGEMKLDNSKNNFERNDVDEFMLRCPCLGRIERLRIGHDNSGFGPGWYLEKVIVDDCDNNIVYEFPCQRWLARDMDDGQIWRDLLVNVGPTAAAPGIPYVITVQTGDEINAGTGARVFIMLYGGKNKEDCSGKIWLDNGKFERDRTDIFNIDIAALLSPLEKIEIGHDNSGIGPGWFLEQVIVYCPTTGIEQYFPCRKWFATDSGDKQIQRTLFEQTAVRKKREKRITWYVWVHTSDTSLAGTDAKVFMCVYGEKGKSEEIRLSNKGDEFESGNIDTFKLDLPDVGNIYKVRMYHDNSGLAAGWHLNKVEMECMGTKDRYFFNCNRWLAEDEDDKAIVREIAAEGKLIKRPLPLVKYQVEVYTGKKSGAGTDANVFLTIFGELGDTGRRFLRHSSTNINKFEKGQCDMFEIEAVTLEKISKIQIGHDGKGIGAGWYLDKVVIKNPSQPKHNVTFECFCWLAEDEGTGEIVKEFTVSGSQMLGKTTYNVHVKTGDERYSGTDANVYLQIYGSKGDTGELHLRQSENHSNKFERGKTDHFKLEATDIGKIKKIKIGHDGKNPGSGWFLDEVRIDIPSRGEQYVFACHRWLDKDEGDGLIELELEPSWKEDREKTIPYEVTVWTGDKRGAGTDARVFLQIYGKDGKTEDIELDNKSDNFERNKVDKFKIEGKDVGQIVKIRIGHDGTSMGDGWYLDKLLIQRKPRKPTKKQKGKKRPPSALERRQSILADKMQSDSLDSDGSTSSSPTPRRRKSLKRRPSDLSAVKEESEEEEAYDEQDETEDYWFFVDKWFAKSEGDKQIVRELIPTDKDGRPLKGALDDVEYIVRVYTGTVSGAGTDANVFITLYGKTDSGERQLKESNKFNKFENGQEDIFKVQAKELGPLTKVRIRHDNTGLLGAAWFLDRIEVEDTKKKKTYYFLCQRWLATGEDDGQICRELVAVDKALITKMANSKDAARKEVALETKAAMTTYHVKVVTGDVFGAGTDANVFIRLFGDQDNTEKIPLKSSLTYKDKFERNHTDEFILEVVNIGELSKVNISHDNSGAFGADWFLEKVIIDSPSLGKTWTFPCGRWLSKSKDDGKIERDLFPQELETEEYIPCIPYEIKVFTSEKSGADTSADVYIQIYGKETCTQQKSLCTGKNERSGKFKKGASDVFVLELEDVGEITKIRIGHDNAGLFAGWHLDKVEIRKLQESGKGSIMYSFPCNRWLARDEEDKAIERELVPERVTKEVIKDGKIQQKEMKVKNQLELKNYTVNVQTMDVSGAGTDANVFINVYGDKGNSGERKLAKSETYRDKFERGHKDVFKIEARDLGNIYKLKIHHDNKNFGPSWYLDYVEVVDNWDKNQSYMFHCERWLAKNKDDGKIERTLYVKGYEGEMGSSTGTLRSTKYGSVASLDSMKSTDPFSKSPRVSRKQLMQAEEDEENLAHGDPITYNVKVWTGEGEDNGTDSNVWVKIVGPRGIHTGKQFLEFAQKDKFDPGSVKVFSFDAPDVNEVKKIEVGHDGTAPGSDWFLKDISINIPTKGRQYSFNCKQWLGRHKGDGKTVRTFRLDDGLSQITKYKAMVPYEVTIQTGDKPEAGTDMEIYMTVFGAKGSTAPLLMEKGTERFERDRADFIRLELDDIAPLKKIRLEVSGKGSRPQWYLDHIELRNMDTGTLSRFECNDWFGKKKGDGKLVRDVPAKERGKLVINNTTYKISVKTSDIPGAGTNANVYCILFGLNGDSGELHLKKSETNKDPFENNQTDVFTFQDVLSVGELSKCRVWHDNKGFGSAWHLDHIEVEDIGTKKKYLFHCGKWLSKSEDDKQILRELTCANAARPLTPGSKDEVVYDIEVMTDDKSKAGTIHNGWIILKGKKGTGKLKMKNTPRYPILRRGDTNNFNLTCQHLGKLQQVTIGVCEREDQPLQDLEGKEAMWYCLQVSVTDTSTGDKFIFPCKSWIPIGTASFKQKEGKVLELKDVEQSMVSSVRNLASVKYEVVVYTGDVFGAGTNANVCITLFGNNGDTGKRPLEQKWRDLFERNQIDKFELESLDLGEITKVRIEHDNANFRPGWFLDKIEVTNLATSHKTTFPCGQWLDKNKEDGAISRDLMPMD</sequence>
<feature type="domain" description="PLAT" evidence="3">
    <location>
        <begin position="1896"/>
        <end position="2013"/>
    </location>
</feature>
<feature type="domain" description="PLAT" evidence="3">
    <location>
        <begin position="1432"/>
        <end position="1551"/>
    </location>
</feature>
<name>A0AA89C0V3_PINIB</name>
<feature type="domain" description="PLAT" evidence="3">
    <location>
        <begin position="1564"/>
        <end position="1687"/>
    </location>
</feature>
<evidence type="ECO:0000313" key="5">
    <source>
        <dbReference type="Proteomes" id="UP001186944"/>
    </source>
</evidence>
<comment type="caution">
    <text evidence="1">Lacks conserved residue(s) required for the propagation of feature annotation.</text>
</comment>
<feature type="domain" description="PLAT" evidence="3">
    <location>
        <begin position="436"/>
        <end position="551"/>
    </location>
</feature>
<evidence type="ECO:0000313" key="4">
    <source>
        <dbReference type="EMBL" id="KAK3103875.1"/>
    </source>
</evidence>
<dbReference type="Pfam" id="PF01477">
    <property type="entry name" value="PLAT"/>
    <property type="match status" value="17"/>
</dbReference>
<feature type="region of interest" description="Disordered" evidence="2">
    <location>
        <begin position="1191"/>
        <end position="1240"/>
    </location>
</feature>
<evidence type="ECO:0000256" key="2">
    <source>
        <dbReference type="SAM" id="MobiDB-lite"/>
    </source>
</evidence>
<dbReference type="PANTHER" id="PTHR45901:SF3">
    <property type="entry name" value="LIPOXYGENASE HOMOLOGY DOMAIN-CONTAINING PROTEIN 1"/>
    <property type="match status" value="1"/>
</dbReference>
<evidence type="ECO:0000259" key="3">
    <source>
        <dbReference type="PROSITE" id="PS50095"/>
    </source>
</evidence>
<keyword evidence="5" id="KW-1185">Reference proteome</keyword>
<proteinExistence type="predicted"/>
<dbReference type="Gene3D" id="2.40.180.10">
    <property type="entry name" value="Catalase core domain"/>
    <property type="match status" value="13"/>
</dbReference>
<dbReference type="InterPro" id="IPR001024">
    <property type="entry name" value="PLAT/LH2_dom"/>
</dbReference>
<dbReference type="InterPro" id="IPR036392">
    <property type="entry name" value="PLAT/LH2_dom_sf"/>
</dbReference>
<feature type="domain" description="PLAT" evidence="3">
    <location>
        <begin position="821"/>
        <end position="940"/>
    </location>
</feature>
<feature type="domain" description="PLAT" evidence="3">
    <location>
        <begin position="1715"/>
        <end position="1834"/>
    </location>
</feature>
<dbReference type="Gene3D" id="2.60.60.20">
    <property type="entry name" value="PLAT/LH2 domain"/>
    <property type="match status" value="4"/>
</dbReference>
<dbReference type="PANTHER" id="PTHR45901">
    <property type="entry name" value="PROTEIN CBG12474"/>
    <property type="match status" value="1"/>
</dbReference>
<feature type="domain" description="PLAT" evidence="3">
    <location>
        <begin position="307"/>
        <end position="424"/>
    </location>
</feature>
<protein>
    <recommendedName>
        <fullName evidence="3">PLAT domain-containing protein</fullName>
    </recommendedName>
</protein>
<evidence type="ECO:0000256" key="1">
    <source>
        <dbReference type="PROSITE-ProRule" id="PRU00152"/>
    </source>
</evidence>
<feature type="compositionally biased region" description="Acidic residues" evidence="2">
    <location>
        <begin position="1231"/>
        <end position="1240"/>
    </location>
</feature>
<feature type="domain" description="PLAT" evidence="3">
    <location>
        <begin position="563"/>
        <end position="680"/>
    </location>
</feature>
<feature type="domain" description="PLAT" evidence="3">
    <location>
        <begin position="2435"/>
        <end position="2551"/>
    </location>
</feature>
<dbReference type="EMBL" id="VSWD01000005">
    <property type="protein sequence ID" value="KAK3103875.1"/>
    <property type="molecule type" value="Genomic_DNA"/>
</dbReference>
<dbReference type="InterPro" id="IPR052970">
    <property type="entry name" value="Inner_ear_hair_cell_LOXHD"/>
</dbReference>
<dbReference type="CDD" id="cd01756">
    <property type="entry name" value="PLAT_repeat"/>
    <property type="match status" value="13"/>
</dbReference>
<feature type="domain" description="PLAT" evidence="3">
    <location>
        <begin position="950"/>
        <end position="1068"/>
    </location>
</feature>
<feature type="region of interest" description="Disordered" evidence="2">
    <location>
        <begin position="16"/>
        <end position="73"/>
    </location>
</feature>
<feature type="compositionally biased region" description="Basic and acidic residues" evidence="2">
    <location>
        <begin position="1221"/>
        <end position="1230"/>
    </location>
</feature>
<feature type="domain" description="PLAT" evidence="3">
    <location>
        <begin position="2028"/>
        <end position="2143"/>
    </location>
</feature>
<comment type="caution">
    <text evidence="4">The sequence shown here is derived from an EMBL/GenBank/DDBJ whole genome shotgun (WGS) entry which is preliminary data.</text>
</comment>